<evidence type="ECO:0000256" key="1">
    <source>
        <dbReference type="SAM" id="Phobius"/>
    </source>
</evidence>
<organism evidence="2 3">
    <name type="scientific">Clostridium thermosuccinogenes</name>
    <dbReference type="NCBI Taxonomy" id="84032"/>
    <lineage>
        <taxon>Bacteria</taxon>
        <taxon>Bacillati</taxon>
        <taxon>Bacillota</taxon>
        <taxon>Clostridia</taxon>
        <taxon>Eubacteriales</taxon>
        <taxon>Clostridiaceae</taxon>
        <taxon>Clostridium</taxon>
    </lineage>
</organism>
<accession>A0A2K2FLB2</accession>
<dbReference type="AlphaFoldDB" id="A0A2K2FLB2"/>
<name>A0A2K2FLB2_9CLOT</name>
<evidence type="ECO:0008006" key="4">
    <source>
        <dbReference type="Google" id="ProtNLM"/>
    </source>
</evidence>
<comment type="caution">
    <text evidence="2">The sequence shown here is derived from an EMBL/GenBank/DDBJ whole genome shotgun (WGS) entry which is preliminary data.</text>
</comment>
<dbReference type="KEGG" id="cthd:CDO33_09420"/>
<keyword evidence="1" id="KW-0812">Transmembrane</keyword>
<reference evidence="2 3" key="1">
    <citation type="submission" date="2017-06" db="EMBL/GenBank/DDBJ databases">
        <title>Investigating the central metabolism of Clostridium thermosuccinogenes.</title>
        <authorList>
            <person name="Koendjbiharie J.G."/>
            <person name="van Kranenburg R."/>
        </authorList>
    </citation>
    <scope>NUCLEOTIDE SEQUENCE [LARGE SCALE GENOMIC DNA]</scope>
    <source>
        <strain evidence="2 3">DSM 5806</strain>
    </source>
</reference>
<evidence type="ECO:0000313" key="3">
    <source>
        <dbReference type="Proteomes" id="UP000236151"/>
    </source>
</evidence>
<feature type="transmembrane region" description="Helical" evidence="1">
    <location>
        <begin position="6"/>
        <end position="28"/>
    </location>
</feature>
<keyword evidence="1" id="KW-0472">Membrane</keyword>
<keyword evidence="1" id="KW-1133">Transmembrane helix</keyword>
<dbReference type="Proteomes" id="UP000236151">
    <property type="component" value="Unassembled WGS sequence"/>
</dbReference>
<dbReference type="RefSeq" id="WP_103081247.1">
    <property type="nucleotide sequence ID" value="NZ_CP021850.1"/>
</dbReference>
<sequence>MRNGFTTGLIVGGMIGASVSMMMSSDMMKGRNRRKMMKTGRNLVRKTSHLIGDVVDLFH</sequence>
<evidence type="ECO:0000313" key="2">
    <source>
        <dbReference type="EMBL" id="PNT99550.1"/>
    </source>
</evidence>
<protein>
    <recommendedName>
        <fullName evidence="4">YtxH domain-containing protein</fullName>
    </recommendedName>
</protein>
<proteinExistence type="predicted"/>
<keyword evidence="3" id="KW-1185">Reference proteome</keyword>
<gene>
    <name evidence="2" type="ORF">CDQ84_08180</name>
</gene>
<dbReference type="EMBL" id="NIOJ01000017">
    <property type="protein sequence ID" value="PNT99550.1"/>
    <property type="molecule type" value="Genomic_DNA"/>
</dbReference>